<keyword evidence="2" id="KW-1185">Reference proteome</keyword>
<sequence length="207" mass="23197">MPALFATGLDRPLLAHGYPLTLTVAVSPDVRQQLYFERVYRGSAGKQLAIRSTLVEARGLVLLHDQGPWPVGTSSIEASVTNRNRASEADPERVVPVAQVLPSTFATSLDKPVLHEGNPLHLSIGLNGTRQVVYLERVYLDQQRRQLAIRSDIIYDRNMLVGLNLHEPAPVPGTRYMEVSLTNQYRATESAMTLEYESLEWNELEYN</sequence>
<comment type="caution">
    <text evidence="1">The sequence shown here is derived from an EMBL/GenBank/DDBJ whole genome shotgun (WGS) entry which is preliminary data.</text>
</comment>
<organism evidence="1 2">
    <name type="scientific">Pontibacter rugosus</name>
    <dbReference type="NCBI Taxonomy" id="1745966"/>
    <lineage>
        <taxon>Bacteria</taxon>
        <taxon>Pseudomonadati</taxon>
        <taxon>Bacteroidota</taxon>
        <taxon>Cytophagia</taxon>
        <taxon>Cytophagales</taxon>
        <taxon>Hymenobacteraceae</taxon>
        <taxon>Pontibacter</taxon>
    </lineage>
</organism>
<dbReference type="EMBL" id="JBHTLD010000007">
    <property type="protein sequence ID" value="MFD1184903.1"/>
    <property type="molecule type" value="Genomic_DNA"/>
</dbReference>
<evidence type="ECO:0000313" key="2">
    <source>
        <dbReference type="Proteomes" id="UP001597094"/>
    </source>
</evidence>
<protein>
    <submittedName>
        <fullName evidence="1">Uncharacterized protein</fullName>
    </submittedName>
</protein>
<proteinExistence type="predicted"/>
<evidence type="ECO:0000313" key="1">
    <source>
        <dbReference type="EMBL" id="MFD1184903.1"/>
    </source>
</evidence>
<gene>
    <name evidence="1" type="ORF">ACFQ2O_01710</name>
</gene>
<reference evidence="2" key="1">
    <citation type="journal article" date="2019" name="Int. J. Syst. Evol. Microbiol.">
        <title>The Global Catalogue of Microorganisms (GCM) 10K type strain sequencing project: providing services to taxonomists for standard genome sequencing and annotation.</title>
        <authorList>
            <consortium name="The Broad Institute Genomics Platform"/>
            <consortium name="The Broad Institute Genome Sequencing Center for Infectious Disease"/>
            <person name="Wu L."/>
            <person name="Ma J."/>
        </authorList>
    </citation>
    <scope>NUCLEOTIDE SEQUENCE [LARGE SCALE GENOMIC DNA]</scope>
    <source>
        <strain evidence="2">JCM 31319</strain>
    </source>
</reference>
<dbReference type="Proteomes" id="UP001597094">
    <property type="component" value="Unassembled WGS sequence"/>
</dbReference>
<name>A0ABW3SJ97_9BACT</name>
<accession>A0ABW3SJ97</accession>
<dbReference type="RefSeq" id="WP_377522417.1">
    <property type="nucleotide sequence ID" value="NZ_JBHTLD010000007.1"/>
</dbReference>